<reference evidence="1" key="1">
    <citation type="submission" date="2014-09" db="EMBL/GenBank/DDBJ databases">
        <authorList>
            <person name="Magalhaes I.L.F."/>
            <person name="Oliveira U."/>
            <person name="Santos F.R."/>
            <person name="Vidigal T.H.D.A."/>
            <person name="Brescovit A.D."/>
            <person name="Santos A.J."/>
        </authorList>
    </citation>
    <scope>NUCLEOTIDE SEQUENCE</scope>
    <source>
        <tissue evidence="1">Shoot tissue taken approximately 20 cm above the soil surface</tissue>
    </source>
</reference>
<dbReference type="EMBL" id="GBRH01237168">
    <property type="protein sequence ID" value="JAD60727.1"/>
    <property type="molecule type" value="Transcribed_RNA"/>
</dbReference>
<proteinExistence type="predicted"/>
<reference evidence="1" key="2">
    <citation type="journal article" date="2015" name="Data Brief">
        <title>Shoot transcriptome of the giant reed, Arundo donax.</title>
        <authorList>
            <person name="Barrero R.A."/>
            <person name="Guerrero F.D."/>
            <person name="Moolhuijzen P."/>
            <person name="Goolsby J.A."/>
            <person name="Tidwell J."/>
            <person name="Bellgard S.E."/>
            <person name="Bellgard M.I."/>
        </authorList>
    </citation>
    <scope>NUCLEOTIDE SEQUENCE</scope>
    <source>
        <tissue evidence="1">Shoot tissue taken approximately 20 cm above the soil surface</tissue>
    </source>
</reference>
<sequence length="58" mass="6339">MGCVISGSRSPVTNGWIHGDADLPLSFSYVSASKRRLQQHQLPVPSGSLKREAFDVRV</sequence>
<name>A0A0A9BN82_ARUDO</name>
<protein>
    <submittedName>
        <fullName evidence="1">Uncharacterized protein</fullName>
    </submittedName>
</protein>
<dbReference type="AlphaFoldDB" id="A0A0A9BN82"/>
<accession>A0A0A9BN82</accession>
<evidence type="ECO:0000313" key="1">
    <source>
        <dbReference type="EMBL" id="JAD60727.1"/>
    </source>
</evidence>
<organism evidence="1">
    <name type="scientific">Arundo donax</name>
    <name type="common">Giant reed</name>
    <name type="synonym">Donax arundinaceus</name>
    <dbReference type="NCBI Taxonomy" id="35708"/>
    <lineage>
        <taxon>Eukaryota</taxon>
        <taxon>Viridiplantae</taxon>
        <taxon>Streptophyta</taxon>
        <taxon>Embryophyta</taxon>
        <taxon>Tracheophyta</taxon>
        <taxon>Spermatophyta</taxon>
        <taxon>Magnoliopsida</taxon>
        <taxon>Liliopsida</taxon>
        <taxon>Poales</taxon>
        <taxon>Poaceae</taxon>
        <taxon>PACMAD clade</taxon>
        <taxon>Arundinoideae</taxon>
        <taxon>Arundineae</taxon>
        <taxon>Arundo</taxon>
    </lineage>
</organism>